<organism evidence="2 3">
    <name type="scientific">Paraphaeosphaeria sporulosa</name>
    <dbReference type="NCBI Taxonomy" id="1460663"/>
    <lineage>
        <taxon>Eukaryota</taxon>
        <taxon>Fungi</taxon>
        <taxon>Dikarya</taxon>
        <taxon>Ascomycota</taxon>
        <taxon>Pezizomycotina</taxon>
        <taxon>Dothideomycetes</taxon>
        <taxon>Pleosporomycetidae</taxon>
        <taxon>Pleosporales</taxon>
        <taxon>Massarineae</taxon>
        <taxon>Didymosphaeriaceae</taxon>
        <taxon>Paraphaeosphaeria</taxon>
    </lineage>
</organism>
<dbReference type="InParanoid" id="A0A177CPQ1"/>
<dbReference type="Proteomes" id="UP000077069">
    <property type="component" value="Unassembled WGS sequence"/>
</dbReference>
<protein>
    <submittedName>
        <fullName evidence="2">Uncharacterized protein</fullName>
    </submittedName>
</protein>
<dbReference type="GeneID" id="28769763"/>
<dbReference type="RefSeq" id="XP_018039870.1">
    <property type="nucleotide sequence ID" value="XM_018186277.1"/>
</dbReference>
<proteinExistence type="predicted"/>
<keyword evidence="3" id="KW-1185">Reference proteome</keyword>
<feature type="compositionally biased region" description="Basic residues" evidence="1">
    <location>
        <begin position="151"/>
        <end position="161"/>
    </location>
</feature>
<dbReference type="AlphaFoldDB" id="A0A177CPQ1"/>
<feature type="compositionally biased region" description="Polar residues" evidence="1">
    <location>
        <begin position="140"/>
        <end position="150"/>
    </location>
</feature>
<gene>
    <name evidence="2" type="ORF">CC84DRAFT_439258</name>
</gene>
<accession>A0A177CPQ1</accession>
<evidence type="ECO:0000313" key="3">
    <source>
        <dbReference type="Proteomes" id="UP000077069"/>
    </source>
</evidence>
<reference evidence="2 3" key="1">
    <citation type="submission" date="2016-05" db="EMBL/GenBank/DDBJ databases">
        <title>Comparative analysis of secretome profiles of manganese(II)-oxidizing ascomycete fungi.</title>
        <authorList>
            <consortium name="DOE Joint Genome Institute"/>
            <person name="Zeiner C.A."/>
            <person name="Purvine S.O."/>
            <person name="Zink E.M."/>
            <person name="Wu S."/>
            <person name="Pasa-Tolic L."/>
            <person name="Chaput D.L."/>
            <person name="Haridas S."/>
            <person name="Grigoriev I.V."/>
            <person name="Santelli C.M."/>
            <person name="Hansel C.M."/>
        </authorList>
    </citation>
    <scope>NUCLEOTIDE SEQUENCE [LARGE SCALE GENOMIC DNA]</scope>
    <source>
        <strain evidence="2 3">AP3s5-JAC2a</strain>
    </source>
</reference>
<evidence type="ECO:0000313" key="2">
    <source>
        <dbReference type="EMBL" id="OAG09505.1"/>
    </source>
</evidence>
<dbReference type="EMBL" id="KV441549">
    <property type="protein sequence ID" value="OAG09505.1"/>
    <property type="molecule type" value="Genomic_DNA"/>
</dbReference>
<sequence>MLGIAYTYVSSLIKEYGWQQNGHGRARTSLRKPCFQNCVYLAPTVLILLRFRRRCVSSAVLSGAAPTILPGTCMDKVTWRSGAGHACRKDHRRFGTELLRSGMLSLSRLYPPVCDPREALPSVGWSPVSANLLAGVKSSSRAMNVPTTSPKQRKANHSLTL</sequence>
<feature type="region of interest" description="Disordered" evidence="1">
    <location>
        <begin position="140"/>
        <end position="161"/>
    </location>
</feature>
<evidence type="ECO:0000256" key="1">
    <source>
        <dbReference type="SAM" id="MobiDB-lite"/>
    </source>
</evidence>
<name>A0A177CPQ1_9PLEO</name>